<sequence>MSGNQATGAWTEHALPPKKLPLPDFVCHVANMDEGHGLRVGHVAQVIADLAKIDHIDRATLKLAGELHDTGKLLIPEEILQAPRSLTDNEKTTVQRHPLLGLAVTQWYSHVFTQDILDTILMHHEHWCGTGYPLGLKGENIPQLVRIVSLADTIDACASRRRYKAPWSTPRLQEYLREESGQSFDPHLATICADKLPEIVESMQAIPTTYSSLAS</sequence>
<dbReference type="GO" id="GO:0008081">
    <property type="term" value="F:phosphoric diester hydrolase activity"/>
    <property type="evidence" value="ECO:0007669"/>
    <property type="project" value="UniProtKB-ARBA"/>
</dbReference>
<comment type="caution">
    <text evidence="2">The sequence shown here is derived from an EMBL/GenBank/DDBJ whole genome shotgun (WGS) entry which is preliminary data.</text>
</comment>
<accession>A0A4Y3TTW2</accession>
<evidence type="ECO:0000259" key="1">
    <source>
        <dbReference type="PROSITE" id="PS51832"/>
    </source>
</evidence>
<protein>
    <recommendedName>
        <fullName evidence="1">HD-GYP domain-containing protein</fullName>
    </recommendedName>
</protein>
<dbReference type="PANTHER" id="PTHR45228:SF8">
    <property type="entry name" value="TWO-COMPONENT RESPONSE REGULATOR-RELATED"/>
    <property type="match status" value="1"/>
</dbReference>
<keyword evidence="3" id="KW-1185">Reference proteome</keyword>
<dbReference type="OrthoDB" id="9176789at2"/>
<dbReference type="EMBL" id="BJMV01000004">
    <property type="protein sequence ID" value="GEB85272.1"/>
    <property type="molecule type" value="Genomic_DNA"/>
</dbReference>
<dbReference type="Gene3D" id="1.10.3210.10">
    <property type="entry name" value="Hypothetical protein af1432"/>
    <property type="match status" value="1"/>
</dbReference>
<dbReference type="SUPFAM" id="SSF109604">
    <property type="entry name" value="HD-domain/PDEase-like"/>
    <property type="match status" value="1"/>
</dbReference>
<evidence type="ECO:0000313" key="3">
    <source>
        <dbReference type="Proteomes" id="UP000317730"/>
    </source>
</evidence>
<dbReference type="PANTHER" id="PTHR45228">
    <property type="entry name" value="CYCLIC DI-GMP PHOSPHODIESTERASE TM_0186-RELATED"/>
    <property type="match status" value="1"/>
</dbReference>
<dbReference type="Proteomes" id="UP000317730">
    <property type="component" value="Unassembled WGS sequence"/>
</dbReference>
<evidence type="ECO:0000313" key="2">
    <source>
        <dbReference type="EMBL" id="GEB85272.1"/>
    </source>
</evidence>
<feature type="domain" description="HD-GYP" evidence="1">
    <location>
        <begin position="11"/>
        <end position="208"/>
    </location>
</feature>
<name>A0A4Y3TTW2_9PROT</name>
<dbReference type="InterPro" id="IPR052020">
    <property type="entry name" value="Cyclic_di-GMP/3'3'-cGAMP_PDE"/>
</dbReference>
<dbReference type="SMART" id="SM00471">
    <property type="entry name" value="HDc"/>
    <property type="match status" value="1"/>
</dbReference>
<dbReference type="Pfam" id="PF13487">
    <property type="entry name" value="HD_5"/>
    <property type="match status" value="1"/>
</dbReference>
<dbReference type="PROSITE" id="PS51832">
    <property type="entry name" value="HD_GYP"/>
    <property type="match status" value="1"/>
</dbReference>
<proteinExistence type="predicted"/>
<dbReference type="AlphaFoldDB" id="A0A4Y3TTW2"/>
<dbReference type="RefSeq" id="WP_141375356.1">
    <property type="nucleotide sequence ID" value="NZ_BAPL01000023.1"/>
</dbReference>
<dbReference type="InterPro" id="IPR037522">
    <property type="entry name" value="HD_GYP_dom"/>
</dbReference>
<dbReference type="InterPro" id="IPR003607">
    <property type="entry name" value="HD/PDEase_dom"/>
</dbReference>
<dbReference type="CDD" id="cd00077">
    <property type="entry name" value="HDc"/>
    <property type="match status" value="1"/>
</dbReference>
<reference evidence="2 3" key="1">
    <citation type="submission" date="2019-06" db="EMBL/GenBank/DDBJ databases">
        <title>Whole genome shotgun sequence of Acetobacter peroxydans NBRC 13755.</title>
        <authorList>
            <person name="Hosoyama A."/>
            <person name="Uohara A."/>
            <person name="Ohji S."/>
            <person name="Ichikawa N."/>
        </authorList>
    </citation>
    <scope>NUCLEOTIDE SEQUENCE [LARGE SCALE GENOMIC DNA]</scope>
    <source>
        <strain evidence="2 3">NBRC 13755</strain>
    </source>
</reference>
<gene>
    <name evidence="2" type="ORF">APE01nite_10690</name>
</gene>
<organism evidence="2 3">
    <name type="scientific">Acetobacter peroxydans</name>
    <dbReference type="NCBI Taxonomy" id="104098"/>
    <lineage>
        <taxon>Bacteria</taxon>
        <taxon>Pseudomonadati</taxon>
        <taxon>Pseudomonadota</taxon>
        <taxon>Alphaproteobacteria</taxon>
        <taxon>Acetobacterales</taxon>
        <taxon>Acetobacteraceae</taxon>
        <taxon>Acetobacter</taxon>
    </lineage>
</organism>